<name>A0A5K0UAV1_9VIRU</name>
<dbReference type="EMBL" id="UPSH01000001">
    <property type="protein sequence ID" value="VBB18662.1"/>
    <property type="molecule type" value="Genomic_DNA"/>
</dbReference>
<evidence type="ECO:0000313" key="1">
    <source>
        <dbReference type="EMBL" id="VBB18662.1"/>
    </source>
</evidence>
<protein>
    <submittedName>
        <fullName evidence="1">Uncharacterized protein</fullName>
    </submittedName>
</protein>
<reference evidence="1 2" key="1">
    <citation type="submission" date="2018-10" db="EMBL/GenBank/DDBJ databases">
        <authorList>
            <consortium name="IHU Genomes"/>
        </authorList>
    </citation>
    <scope>NUCLEOTIDE SEQUENCE [LARGE SCALE GENOMIC DNA]</scope>
    <source>
        <strain evidence="1 2">A1</strain>
    </source>
</reference>
<accession>A0A5K0UAV1</accession>
<gene>
    <name evidence="1" type="ORF">YASMINEVIRUS_1193</name>
</gene>
<dbReference type="Proteomes" id="UP000594342">
    <property type="component" value="Unassembled WGS sequence"/>
</dbReference>
<sequence length="112" mass="12280">MDKIGAVLLIAILALCYLFFFGGSKSSTSSNEAECKEGMAPLDAGTYENNYPRGRCRKGSMKRTSCEIGNCPLGTTVTNERFCGIQCAQDPDPESRQQCYDYCMNMMKGGCE</sequence>
<organism evidence="1 2">
    <name type="scientific">Yasminevirus sp. GU-2018</name>
    <dbReference type="NCBI Taxonomy" id="2420051"/>
    <lineage>
        <taxon>Viruses</taxon>
        <taxon>Varidnaviria</taxon>
        <taxon>Bamfordvirae</taxon>
        <taxon>Nucleocytoviricota</taxon>
        <taxon>Megaviricetes</taxon>
        <taxon>Imitervirales</taxon>
        <taxon>Mimiviridae</taxon>
        <taxon>Klosneuvirinae</taxon>
        <taxon>Yasminevirus</taxon>
        <taxon>Yasminevirus saudimassiliense</taxon>
    </lineage>
</organism>
<proteinExistence type="predicted"/>
<evidence type="ECO:0000313" key="2">
    <source>
        <dbReference type="Proteomes" id="UP000594342"/>
    </source>
</evidence>
<keyword evidence="2" id="KW-1185">Reference proteome</keyword>
<comment type="caution">
    <text evidence="1">The sequence shown here is derived from an EMBL/GenBank/DDBJ whole genome shotgun (WGS) entry which is preliminary data.</text>
</comment>